<dbReference type="AlphaFoldDB" id="A0A0V0YS36"/>
<gene>
    <name evidence="1" type="ORF">T03_3174</name>
</gene>
<evidence type="ECO:0000313" key="2">
    <source>
        <dbReference type="Proteomes" id="UP000054653"/>
    </source>
</evidence>
<organism evidence="1 2">
    <name type="scientific">Trichinella britovi</name>
    <name type="common">Parasitic roundworm</name>
    <dbReference type="NCBI Taxonomy" id="45882"/>
    <lineage>
        <taxon>Eukaryota</taxon>
        <taxon>Metazoa</taxon>
        <taxon>Ecdysozoa</taxon>
        <taxon>Nematoda</taxon>
        <taxon>Enoplea</taxon>
        <taxon>Dorylaimia</taxon>
        <taxon>Trichinellida</taxon>
        <taxon>Trichinellidae</taxon>
        <taxon>Trichinella</taxon>
    </lineage>
</organism>
<reference evidence="1 2" key="1">
    <citation type="submission" date="2015-01" db="EMBL/GenBank/DDBJ databases">
        <title>Evolution of Trichinella species and genotypes.</title>
        <authorList>
            <person name="Korhonen P.K."/>
            <person name="Edoardo P."/>
            <person name="Giuseppe L.R."/>
            <person name="Gasser R.B."/>
        </authorList>
    </citation>
    <scope>NUCLEOTIDE SEQUENCE [LARGE SCALE GENOMIC DNA]</scope>
    <source>
        <strain evidence="1">ISS120</strain>
    </source>
</reference>
<evidence type="ECO:0000313" key="1">
    <source>
        <dbReference type="EMBL" id="KRY02944.1"/>
    </source>
</evidence>
<dbReference type="Proteomes" id="UP000054653">
    <property type="component" value="Unassembled WGS sequence"/>
</dbReference>
<keyword evidence="2" id="KW-1185">Reference proteome</keyword>
<proteinExistence type="predicted"/>
<sequence length="38" mass="4509">MYRLAEVEVSALYPRIRKVALNRRYQGCLKITDIGIWI</sequence>
<name>A0A0V0YS36_TRIBR</name>
<accession>A0A0V0YS36</accession>
<comment type="caution">
    <text evidence="1">The sequence shown here is derived from an EMBL/GenBank/DDBJ whole genome shotgun (WGS) entry which is preliminary data.</text>
</comment>
<feature type="non-terminal residue" evidence="1">
    <location>
        <position position="38"/>
    </location>
</feature>
<dbReference type="EMBL" id="JYDI01006997">
    <property type="protein sequence ID" value="KRY02944.1"/>
    <property type="molecule type" value="Genomic_DNA"/>
</dbReference>
<protein>
    <submittedName>
        <fullName evidence="1">Uncharacterized protein</fullName>
    </submittedName>
</protein>